<accession>A0A1N6N4W4</accession>
<protein>
    <submittedName>
        <fullName evidence="4">Uncharacterized protein</fullName>
    </submittedName>
</protein>
<feature type="compositionally biased region" description="Low complexity" evidence="1">
    <location>
        <begin position="438"/>
        <end position="455"/>
    </location>
</feature>
<feature type="compositionally biased region" description="Pro residues" evidence="1">
    <location>
        <begin position="425"/>
        <end position="437"/>
    </location>
</feature>
<keyword evidence="5" id="KW-1185">Reference proteome</keyword>
<feature type="region of interest" description="Disordered" evidence="1">
    <location>
        <begin position="57"/>
        <end position="164"/>
    </location>
</feature>
<evidence type="ECO:0000313" key="5">
    <source>
        <dbReference type="Proteomes" id="UP000186235"/>
    </source>
</evidence>
<dbReference type="EMBL" id="FTMI01000001">
    <property type="protein sequence ID" value="SIP87098.1"/>
    <property type="molecule type" value="Genomic_DNA"/>
</dbReference>
<sequence length="519" mass="50125">MSVHRARPRTALAAVLVCAVLVGASTTAHAAPVASATADPGVAPVATETLARVAEDGRPGAAGAATSTAAAGADGTGPDAASGTHPGAGTDSGSGAGAGTVGVGPVVPAVPGAPVPDGPELPAPGSAAPEEGASPSVPAPDPAAPEEGETPPGPDPTVPDGGPAPRVVVLPPVLVRAAAGDAVYLVPVVEGVRWSLGGEPMTCTVVVVDGYRTVEAPRDGGVLRATAVAEDGHVLQLPDGRSAAEAVTELLPVVTAVLPAAQDGPGRADTYTVPDAEGLVVRDATGAVLPPGSTHAVEGYLDHVARVVLTLSPAAGLRLAAEGAAEPVLPGSDGSRAVELVFSGLTEVRAPTPVVVAARPGAVAAVEVPRADGVEFVLDERVLAPGRHPARGTVTVTARALDGYVLVGETSWELVLDGPAVPEAPAAPPASPAPAAPAPAATPDASAPTTADGPALDLAPVVGTADPSGAVVVAAGGAPAAVPPAPPRGDAGFDLLTLVLGGALVSGAWVLRARRDQTA</sequence>
<gene>
    <name evidence="4" type="ORF">SAMN05518682_0143</name>
</gene>
<feature type="compositionally biased region" description="Low complexity" evidence="1">
    <location>
        <begin position="59"/>
        <end position="89"/>
    </location>
</feature>
<feature type="region of interest" description="Disordered" evidence="1">
    <location>
        <begin position="423"/>
        <end position="460"/>
    </location>
</feature>
<dbReference type="Proteomes" id="UP000186235">
    <property type="component" value="Unassembled WGS sequence"/>
</dbReference>
<evidence type="ECO:0000256" key="3">
    <source>
        <dbReference type="SAM" id="SignalP"/>
    </source>
</evidence>
<reference evidence="5" key="1">
    <citation type="submission" date="2017-01" db="EMBL/GenBank/DDBJ databases">
        <authorList>
            <person name="Varghese N."/>
            <person name="Submissions S."/>
        </authorList>
    </citation>
    <scope>NUCLEOTIDE SEQUENCE [LARGE SCALE GENOMIC DNA]</scope>
    <source>
        <strain evidence="5">3bp</strain>
    </source>
</reference>
<evidence type="ECO:0000256" key="1">
    <source>
        <dbReference type="SAM" id="MobiDB-lite"/>
    </source>
</evidence>
<proteinExistence type="predicted"/>
<evidence type="ECO:0000256" key="2">
    <source>
        <dbReference type="SAM" id="Phobius"/>
    </source>
</evidence>
<feature type="compositionally biased region" description="Gly residues" evidence="1">
    <location>
        <begin position="90"/>
        <end position="102"/>
    </location>
</feature>
<feature type="compositionally biased region" description="Low complexity" evidence="1">
    <location>
        <begin position="123"/>
        <end position="136"/>
    </location>
</feature>
<organism evidence="4 5">
    <name type="scientific">Cellulosimicrobium aquatile</name>
    <dbReference type="NCBI Taxonomy" id="1612203"/>
    <lineage>
        <taxon>Bacteria</taxon>
        <taxon>Bacillati</taxon>
        <taxon>Actinomycetota</taxon>
        <taxon>Actinomycetes</taxon>
        <taxon>Micrococcales</taxon>
        <taxon>Promicromonosporaceae</taxon>
        <taxon>Cellulosimicrobium</taxon>
    </lineage>
</organism>
<dbReference type="AlphaFoldDB" id="A0A1N6N4W4"/>
<feature type="chain" id="PRO_5012636394" evidence="3">
    <location>
        <begin position="31"/>
        <end position="519"/>
    </location>
</feature>
<keyword evidence="2" id="KW-0812">Transmembrane</keyword>
<feature type="compositionally biased region" description="Pro residues" evidence="1">
    <location>
        <begin position="111"/>
        <end position="122"/>
    </location>
</feature>
<keyword evidence="3" id="KW-0732">Signal</keyword>
<feature type="transmembrane region" description="Helical" evidence="2">
    <location>
        <begin position="491"/>
        <end position="511"/>
    </location>
</feature>
<name>A0A1N6N4W4_9MICO</name>
<evidence type="ECO:0000313" key="4">
    <source>
        <dbReference type="EMBL" id="SIP87098.1"/>
    </source>
</evidence>
<feature type="signal peptide" evidence="3">
    <location>
        <begin position="1"/>
        <end position="30"/>
    </location>
</feature>
<keyword evidence="2" id="KW-0472">Membrane</keyword>
<keyword evidence="2" id="KW-1133">Transmembrane helix</keyword>